<feature type="region of interest" description="Disordered" evidence="1">
    <location>
        <begin position="88"/>
        <end position="109"/>
    </location>
</feature>
<sequence length="109" mass="12196">MKGVFIFGGTGEKMPQYMNTLKDYDCFMASTGTLFASQHLHGAVKLAMSQMLFQLENVRHQPENFLSSEGPLNFLQRSSLCLRDPNGNKCHHEGTHNSINCESTSTTPR</sequence>
<reference evidence="2" key="2">
    <citation type="submission" date="2020-07" db="EMBL/GenBank/DDBJ databases">
        <authorList>
            <person name="Vera ALvarez R."/>
            <person name="Arias-Moreno D.M."/>
            <person name="Jimenez-Jacinto V."/>
            <person name="Jimenez-Bremont J.F."/>
            <person name="Swaminathan K."/>
            <person name="Moose S.P."/>
            <person name="Guerrero-Gonzalez M.L."/>
            <person name="Marino-Ramirez L."/>
            <person name="Landsman D."/>
            <person name="Rodriguez-Kessler M."/>
            <person name="Delgado-Sanchez P."/>
        </authorList>
    </citation>
    <scope>NUCLEOTIDE SEQUENCE</scope>
    <source>
        <tissue evidence="2">Cladode</tissue>
    </source>
</reference>
<feature type="compositionally biased region" description="Polar residues" evidence="1">
    <location>
        <begin position="96"/>
        <end position="109"/>
    </location>
</feature>
<evidence type="ECO:0000256" key="1">
    <source>
        <dbReference type="SAM" id="MobiDB-lite"/>
    </source>
</evidence>
<organism evidence="2">
    <name type="scientific">Opuntia streptacantha</name>
    <name type="common">Prickly pear cactus</name>
    <name type="synonym">Opuntia cardona</name>
    <dbReference type="NCBI Taxonomy" id="393608"/>
    <lineage>
        <taxon>Eukaryota</taxon>
        <taxon>Viridiplantae</taxon>
        <taxon>Streptophyta</taxon>
        <taxon>Embryophyta</taxon>
        <taxon>Tracheophyta</taxon>
        <taxon>Spermatophyta</taxon>
        <taxon>Magnoliopsida</taxon>
        <taxon>eudicotyledons</taxon>
        <taxon>Gunneridae</taxon>
        <taxon>Pentapetalae</taxon>
        <taxon>Caryophyllales</taxon>
        <taxon>Cactineae</taxon>
        <taxon>Cactaceae</taxon>
        <taxon>Opuntioideae</taxon>
        <taxon>Opuntia</taxon>
    </lineage>
</organism>
<reference evidence="2" key="1">
    <citation type="journal article" date="2013" name="J. Plant Res.">
        <title>Effect of fungi and light on seed germination of three Opuntia species from semiarid lands of central Mexico.</title>
        <authorList>
            <person name="Delgado-Sanchez P."/>
            <person name="Jimenez-Bremont J.F."/>
            <person name="Guerrero-Gonzalez Mde L."/>
            <person name="Flores J."/>
        </authorList>
    </citation>
    <scope>NUCLEOTIDE SEQUENCE</scope>
    <source>
        <tissue evidence="2">Cladode</tissue>
    </source>
</reference>
<evidence type="ECO:0000313" key="2">
    <source>
        <dbReference type="EMBL" id="MBA4648960.1"/>
    </source>
</evidence>
<dbReference type="EMBL" id="GISG01157784">
    <property type="protein sequence ID" value="MBA4648960.1"/>
    <property type="molecule type" value="Transcribed_RNA"/>
</dbReference>
<dbReference type="AlphaFoldDB" id="A0A7C9DQ35"/>
<accession>A0A7C9DQ35</accession>
<name>A0A7C9DQ35_OPUST</name>
<protein>
    <submittedName>
        <fullName evidence="2">Uncharacterized protein</fullName>
    </submittedName>
</protein>
<proteinExistence type="predicted"/>